<dbReference type="PANTHER" id="PTHR28538:SF1">
    <property type="entry name" value="INTEGRAL INNER NUCLEAR MEMBRANE PROTEIN IMA1"/>
    <property type="match status" value="1"/>
</dbReference>
<evidence type="ECO:0000256" key="4">
    <source>
        <dbReference type="ARBA" id="ARBA00023136"/>
    </source>
</evidence>
<evidence type="ECO:0000313" key="9">
    <source>
        <dbReference type="EMBL" id="SCV71030.1"/>
    </source>
</evidence>
<keyword evidence="10" id="KW-1185">Reference proteome</keyword>
<protein>
    <submittedName>
        <fullName evidence="9">BQ2448_3792 protein</fullName>
    </submittedName>
</protein>
<sequence>MAWPWGSSHDGRGVVVDCHFCATKLDLVTAVSYDPHGKGKGKAIAYDQPVAVGTRQDWICGYCACRNHFDQNDIIISDEPAHHDAQLNLESFSRRGYRLSSPRLYDAATPSKAHITSPTPEKLAPFCRSCLSNQSLQIHLLASYDLDSDNLASTSATSSSPASVSAYRQSLDRRYPIVCSTCLPSVETIIKQRDYRAKTSLFGSRLRESQRAIVRMGDTSTRRISLWTVLIWRLRAVLWYSTWMISIVANALALWDPTWPNRPCPLPLVLGLASSLLWINWDPTWLELNRSKVLKHRRLRTRGRRMYISIQMLAYGHRLGLALSHHLRPGSIILHTYPISLALQVFLFALSFYAIRLVPRAQVRLGPSRPIVLPTSPAASPTTDPLEPIENLSISSDLAALFPSPTTTSSHHIDSTPNPKPAPKTLKLSASLLRQRLNPEPKFGDPWIQASPNSVNPHPNDQDGDVEMSDAELDCGAEGRKKDGIEFGKSKVRWGWNEPSSGLDEVFEERMRVDDKGSSERRGQTQNRANTNTSSEGRFKWLGWFGG</sequence>
<name>A0A238FB02_9BASI</name>
<feature type="transmembrane region" description="Helical" evidence="7">
    <location>
        <begin position="332"/>
        <end position="355"/>
    </location>
</feature>
<dbReference type="InterPro" id="IPR018617">
    <property type="entry name" value="Ima1_N"/>
</dbReference>
<dbReference type="Proteomes" id="UP000198372">
    <property type="component" value="Unassembled WGS sequence"/>
</dbReference>
<evidence type="ECO:0000256" key="3">
    <source>
        <dbReference type="ARBA" id="ARBA00022989"/>
    </source>
</evidence>
<comment type="subcellular location">
    <subcellularLocation>
        <location evidence="1">Nucleus inner membrane</location>
        <topology evidence="1">Multi-pass membrane protein</topology>
    </subcellularLocation>
</comment>
<dbReference type="GO" id="GO:0034992">
    <property type="term" value="C:microtubule organizing center attachment site"/>
    <property type="evidence" value="ECO:0007669"/>
    <property type="project" value="TreeGrafter"/>
</dbReference>
<dbReference type="PANTHER" id="PTHR28538">
    <property type="entry name" value="INTEGRAL INNER NUCLEAR MEMBRANE PROTEIN IMA1"/>
    <property type="match status" value="1"/>
</dbReference>
<feature type="compositionally biased region" description="Low complexity" evidence="6">
    <location>
        <begin position="374"/>
        <end position="383"/>
    </location>
</feature>
<keyword evidence="4 7" id="KW-0472">Membrane</keyword>
<keyword evidence="5" id="KW-0539">Nucleus</keyword>
<dbReference type="GO" id="GO:0005637">
    <property type="term" value="C:nuclear inner membrane"/>
    <property type="evidence" value="ECO:0007669"/>
    <property type="project" value="UniProtKB-SubCell"/>
</dbReference>
<dbReference type="GO" id="GO:0034506">
    <property type="term" value="C:chromosome, centromeric core domain"/>
    <property type="evidence" value="ECO:0007669"/>
    <property type="project" value="TreeGrafter"/>
</dbReference>
<dbReference type="InterPro" id="IPR042321">
    <property type="entry name" value="Ima1"/>
</dbReference>
<evidence type="ECO:0000256" key="1">
    <source>
        <dbReference type="ARBA" id="ARBA00004473"/>
    </source>
</evidence>
<organism evidence="9 10">
    <name type="scientific">Microbotryum intermedium</name>
    <dbReference type="NCBI Taxonomy" id="269621"/>
    <lineage>
        <taxon>Eukaryota</taxon>
        <taxon>Fungi</taxon>
        <taxon>Dikarya</taxon>
        <taxon>Basidiomycota</taxon>
        <taxon>Pucciniomycotina</taxon>
        <taxon>Microbotryomycetes</taxon>
        <taxon>Microbotryales</taxon>
        <taxon>Microbotryaceae</taxon>
        <taxon>Microbotryum</taxon>
    </lineage>
</organism>
<feature type="domain" description="Ima1 N-terminal" evidence="8">
    <location>
        <begin position="51"/>
        <end position="186"/>
    </location>
</feature>
<gene>
    <name evidence="9" type="ORF">BQ2448_3792</name>
</gene>
<evidence type="ECO:0000256" key="6">
    <source>
        <dbReference type="SAM" id="MobiDB-lite"/>
    </source>
</evidence>
<dbReference type="GO" id="GO:0044732">
    <property type="term" value="C:mitotic spindle pole body"/>
    <property type="evidence" value="ECO:0007669"/>
    <property type="project" value="TreeGrafter"/>
</dbReference>
<keyword evidence="3 7" id="KW-1133">Transmembrane helix</keyword>
<feature type="compositionally biased region" description="Basic and acidic residues" evidence="6">
    <location>
        <begin position="508"/>
        <end position="523"/>
    </location>
</feature>
<feature type="region of interest" description="Disordered" evidence="6">
    <location>
        <begin position="507"/>
        <end position="535"/>
    </location>
</feature>
<dbReference type="Pfam" id="PF09779">
    <property type="entry name" value="Ima1_N"/>
    <property type="match status" value="1"/>
</dbReference>
<evidence type="ECO:0000259" key="8">
    <source>
        <dbReference type="Pfam" id="PF09779"/>
    </source>
</evidence>
<feature type="compositionally biased region" description="Polar residues" evidence="6">
    <location>
        <begin position="524"/>
        <end position="535"/>
    </location>
</feature>
<dbReference type="EMBL" id="FMSP01000006">
    <property type="protein sequence ID" value="SCV71030.1"/>
    <property type="molecule type" value="Genomic_DNA"/>
</dbReference>
<evidence type="ECO:0000256" key="5">
    <source>
        <dbReference type="ARBA" id="ARBA00023242"/>
    </source>
</evidence>
<keyword evidence="2 7" id="KW-0812">Transmembrane</keyword>
<accession>A0A238FB02</accession>
<dbReference type="AlphaFoldDB" id="A0A238FB02"/>
<evidence type="ECO:0000256" key="2">
    <source>
        <dbReference type="ARBA" id="ARBA00022692"/>
    </source>
</evidence>
<feature type="region of interest" description="Disordered" evidence="6">
    <location>
        <begin position="404"/>
        <end position="425"/>
    </location>
</feature>
<reference evidence="10" key="1">
    <citation type="submission" date="2016-09" db="EMBL/GenBank/DDBJ databases">
        <authorList>
            <person name="Jeantristanb JTB J.-T."/>
            <person name="Ricardo R."/>
        </authorList>
    </citation>
    <scope>NUCLEOTIDE SEQUENCE [LARGE SCALE GENOMIC DNA]</scope>
</reference>
<proteinExistence type="predicted"/>
<dbReference type="GO" id="GO:0071765">
    <property type="term" value="P:nuclear inner membrane organization"/>
    <property type="evidence" value="ECO:0007669"/>
    <property type="project" value="InterPro"/>
</dbReference>
<feature type="region of interest" description="Disordered" evidence="6">
    <location>
        <begin position="369"/>
        <end position="389"/>
    </location>
</feature>
<evidence type="ECO:0000313" key="10">
    <source>
        <dbReference type="Proteomes" id="UP000198372"/>
    </source>
</evidence>
<dbReference type="STRING" id="269621.A0A238FB02"/>
<dbReference type="OrthoDB" id="5966927at2759"/>
<evidence type="ECO:0000256" key="7">
    <source>
        <dbReference type="SAM" id="Phobius"/>
    </source>
</evidence>